<gene>
    <name evidence="1" type="ORF">PZE19_29900</name>
</gene>
<name>A0ABT6FKB8_9BACT</name>
<proteinExistence type="predicted"/>
<evidence type="ECO:0000313" key="1">
    <source>
        <dbReference type="EMBL" id="MDG3007999.1"/>
    </source>
</evidence>
<reference evidence="1 2" key="1">
    <citation type="submission" date="2023-03" db="EMBL/GenBank/DDBJ databases">
        <title>Paludisphaera mucosa sp. nov. a novel planctomycete from northern fen.</title>
        <authorList>
            <person name="Ivanova A."/>
        </authorList>
    </citation>
    <scope>NUCLEOTIDE SEQUENCE [LARGE SCALE GENOMIC DNA]</scope>
    <source>
        <strain evidence="1 2">Pla2</strain>
    </source>
</reference>
<sequence length="169" mass="18908">MEANPDSGPADVDAMRLDVLRRAVEVYLKVAYPSGDYPESVRRRTTWAEGLAPHELLAKPPFERAGKTPGAQSPIFALRLGNLRYPHMKLQFQPWNNAEGLMLSVNTHDQVAGLDLAAADVDAFKHLQAENQHLKEAIEQAWEADGLPTFLNFLRTYIESRTEAEEPAE</sequence>
<keyword evidence="2" id="KW-1185">Reference proteome</keyword>
<organism evidence="1 2">
    <name type="scientific">Paludisphaera mucosa</name>
    <dbReference type="NCBI Taxonomy" id="3030827"/>
    <lineage>
        <taxon>Bacteria</taxon>
        <taxon>Pseudomonadati</taxon>
        <taxon>Planctomycetota</taxon>
        <taxon>Planctomycetia</taxon>
        <taxon>Isosphaerales</taxon>
        <taxon>Isosphaeraceae</taxon>
        <taxon>Paludisphaera</taxon>
    </lineage>
</organism>
<evidence type="ECO:0000313" key="2">
    <source>
        <dbReference type="Proteomes" id="UP001216907"/>
    </source>
</evidence>
<comment type="caution">
    <text evidence="1">The sequence shown here is derived from an EMBL/GenBank/DDBJ whole genome shotgun (WGS) entry which is preliminary data.</text>
</comment>
<dbReference type="EMBL" id="JARRAG010000002">
    <property type="protein sequence ID" value="MDG3007999.1"/>
    <property type="molecule type" value="Genomic_DNA"/>
</dbReference>
<accession>A0ABT6FKB8</accession>
<dbReference type="Proteomes" id="UP001216907">
    <property type="component" value="Unassembled WGS sequence"/>
</dbReference>
<protein>
    <submittedName>
        <fullName evidence="1">Uncharacterized protein</fullName>
    </submittedName>
</protein>
<dbReference type="RefSeq" id="WP_277864267.1">
    <property type="nucleotide sequence ID" value="NZ_JARRAG010000002.1"/>
</dbReference>